<keyword evidence="1" id="KW-0812">Transmembrane</keyword>
<dbReference type="OrthoDB" id="4584900at2759"/>
<sequence length="263" mass="29461">MTDLTQLSYYSPVAPLPVFLPPMRVLPVVLTVVSLALGLVAMREEVYDAGLYTPAETRKNEIWKRLGVPLDPPKAIRPLGDEPQEILTPFPLGDSERYASKGYIGLHKGTTAGPLVGFLDCHKAVSTKENATMYAFRHTLPVMEIRVVGTHYRLAVATGSSGIDLASYSKNFHVPRHTLFSSAPGSGPSHDKVQAYLYETNVFTYSPDEREIEVQWVNRNEEFLTTEIALLDDRVYLAGDVRLFSVYANRKVDHVVFKWYPTD</sequence>
<evidence type="ECO:0000313" key="2">
    <source>
        <dbReference type="EMBL" id="KAF5324433.1"/>
    </source>
</evidence>
<evidence type="ECO:0000256" key="1">
    <source>
        <dbReference type="SAM" id="Phobius"/>
    </source>
</evidence>
<dbReference type="EMBL" id="JAACJK010000164">
    <property type="protein sequence ID" value="KAF5324433.1"/>
    <property type="molecule type" value="Genomic_DNA"/>
</dbReference>
<comment type="caution">
    <text evidence="2">The sequence shown here is derived from an EMBL/GenBank/DDBJ whole genome shotgun (WGS) entry which is preliminary data.</text>
</comment>
<dbReference type="AlphaFoldDB" id="A0A8H5F5X8"/>
<protein>
    <submittedName>
        <fullName evidence="2">Uncharacterized protein</fullName>
    </submittedName>
</protein>
<keyword evidence="1" id="KW-0472">Membrane</keyword>
<evidence type="ECO:0000313" key="3">
    <source>
        <dbReference type="Proteomes" id="UP000541558"/>
    </source>
</evidence>
<keyword evidence="3" id="KW-1185">Reference proteome</keyword>
<organism evidence="2 3">
    <name type="scientific">Ephemerocybe angulata</name>
    <dbReference type="NCBI Taxonomy" id="980116"/>
    <lineage>
        <taxon>Eukaryota</taxon>
        <taxon>Fungi</taxon>
        <taxon>Dikarya</taxon>
        <taxon>Basidiomycota</taxon>
        <taxon>Agaricomycotina</taxon>
        <taxon>Agaricomycetes</taxon>
        <taxon>Agaricomycetidae</taxon>
        <taxon>Agaricales</taxon>
        <taxon>Agaricineae</taxon>
        <taxon>Psathyrellaceae</taxon>
        <taxon>Ephemerocybe</taxon>
    </lineage>
</organism>
<reference evidence="2 3" key="1">
    <citation type="journal article" date="2020" name="ISME J.">
        <title>Uncovering the hidden diversity of litter-decomposition mechanisms in mushroom-forming fungi.</title>
        <authorList>
            <person name="Floudas D."/>
            <person name="Bentzer J."/>
            <person name="Ahren D."/>
            <person name="Johansson T."/>
            <person name="Persson P."/>
            <person name="Tunlid A."/>
        </authorList>
    </citation>
    <scope>NUCLEOTIDE SEQUENCE [LARGE SCALE GENOMIC DNA]</scope>
    <source>
        <strain evidence="2 3">CBS 175.51</strain>
    </source>
</reference>
<dbReference type="Proteomes" id="UP000541558">
    <property type="component" value="Unassembled WGS sequence"/>
</dbReference>
<name>A0A8H5F5X8_9AGAR</name>
<feature type="transmembrane region" description="Helical" evidence="1">
    <location>
        <begin position="25"/>
        <end position="42"/>
    </location>
</feature>
<accession>A0A8H5F5X8</accession>
<proteinExistence type="predicted"/>
<keyword evidence="1" id="KW-1133">Transmembrane helix</keyword>
<gene>
    <name evidence="2" type="ORF">D9611_004338</name>
</gene>